<keyword evidence="3" id="KW-1185">Reference proteome</keyword>
<dbReference type="Gene3D" id="3.90.660.20">
    <property type="entry name" value="Protoporphyrinogen oxidase, mitochondrial, domain 2"/>
    <property type="match status" value="1"/>
</dbReference>
<dbReference type="EMBL" id="BHZD01000001">
    <property type="protein sequence ID" value="GCD40547.1"/>
    <property type="molecule type" value="Genomic_DNA"/>
</dbReference>
<dbReference type="InterPro" id="IPR036188">
    <property type="entry name" value="FAD/NAD-bd_sf"/>
</dbReference>
<protein>
    <submittedName>
        <fullName evidence="2">Amine oxidase</fullName>
    </submittedName>
</protein>
<reference evidence="2 3" key="1">
    <citation type="submission" date="2018-11" db="EMBL/GenBank/DDBJ databases">
        <title>Whole genome sequence of Streptomyces paromomycinus NBRC 15454(T).</title>
        <authorList>
            <person name="Komaki H."/>
            <person name="Tamura T."/>
        </authorList>
    </citation>
    <scope>NUCLEOTIDE SEQUENCE [LARGE SCALE GENOMIC DNA]</scope>
    <source>
        <strain evidence="2 3">NBRC 15454</strain>
    </source>
</reference>
<evidence type="ECO:0000313" key="3">
    <source>
        <dbReference type="Proteomes" id="UP000286746"/>
    </source>
</evidence>
<sequence length="419" mass="44419">MRVGIAGAGAAGLATAWLLDGVHDTLVLEAREDIGGNLRSVHLPGAAGTPTALDLGVQEVPGDGVTARLAEALGLDGTQWDEVPAGRTVVRDGPRAARATDGRPPAPCRATEDAAGEAAELLAAHAAAWQRDELAWTVPLATLVEPWDLPRHVKDAGVYALPASVFGCTLQDARRLSARAVGMFYADPGDGADARTYRLRGGMQALAWQLARRCRSVQLLPGTSLRRIRRTAGRLEMIDAHGARHAVDAVVLALPAEAARCVLGSLGGAGRVRALLTAYTYHDLVYGVHGDPCYLPAGREHWSPSTVTVHGPWAETTAWQRRPEGDLFVSQLTHRDTLPRSVLASTAFRTLQPTPEMLSAQAELLSLQGDGGVYFAGHVATRSDDLDSVLASAADVARRLAPRSPRPAHLLRPTGKETP</sequence>
<dbReference type="Gene3D" id="3.50.50.60">
    <property type="entry name" value="FAD/NAD(P)-binding domain"/>
    <property type="match status" value="2"/>
</dbReference>
<dbReference type="InterPro" id="IPR002937">
    <property type="entry name" value="Amino_oxidase"/>
</dbReference>
<evidence type="ECO:0000259" key="1">
    <source>
        <dbReference type="Pfam" id="PF01593"/>
    </source>
</evidence>
<evidence type="ECO:0000313" key="2">
    <source>
        <dbReference type="EMBL" id="GCD40547.1"/>
    </source>
</evidence>
<accession>A0A401VTY4</accession>
<comment type="caution">
    <text evidence="2">The sequence shown here is derived from an EMBL/GenBank/DDBJ whole genome shotgun (WGS) entry which is preliminary data.</text>
</comment>
<proteinExistence type="predicted"/>
<name>A0A401VTY4_STREY</name>
<dbReference type="InterPro" id="IPR050464">
    <property type="entry name" value="Zeta_carotene_desat/Oxidored"/>
</dbReference>
<gene>
    <name evidence="2" type="ORF">GKJPGBOP_00199</name>
</gene>
<dbReference type="AlphaFoldDB" id="A0A401VTY4"/>
<dbReference type="SUPFAM" id="SSF51905">
    <property type="entry name" value="FAD/NAD(P)-binding domain"/>
    <property type="match status" value="1"/>
</dbReference>
<dbReference type="Proteomes" id="UP000286746">
    <property type="component" value="Unassembled WGS sequence"/>
</dbReference>
<feature type="domain" description="Amine oxidase" evidence="1">
    <location>
        <begin position="11"/>
        <end position="260"/>
    </location>
</feature>
<organism evidence="2 3">
    <name type="scientific">Streptomyces paromomycinus</name>
    <name type="common">Streptomyces rimosus subsp. paromomycinus</name>
    <dbReference type="NCBI Taxonomy" id="92743"/>
    <lineage>
        <taxon>Bacteria</taxon>
        <taxon>Bacillati</taxon>
        <taxon>Actinomycetota</taxon>
        <taxon>Actinomycetes</taxon>
        <taxon>Kitasatosporales</taxon>
        <taxon>Streptomycetaceae</taxon>
        <taxon>Streptomyces</taxon>
    </lineage>
</organism>
<dbReference type="RefSeq" id="WP_125050895.1">
    <property type="nucleotide sequence ID" value="NZ_BHZD01000001.1"/>
</dbReference>
<dbReference type="Pfam" id="PF01593">
    <property type="entry name" value="Amino_oxidase"/>
    <property type="match status" value="1"/>
</dbReference>
<dbReference type="PANTHER" id="PTHR42923">
    <property type="entry name" value="PROTOPORPHYRINOGEN OXIDASE"/>
    <property type="match status" value="1"/>
</dbReference>
<dbReference type="GO" id="GO:0016491">
    <property type="term" value="F:oxidoreductase activity"/>
    <property type="evidence" value="ECO:0007669"/>
    <property type="project" value="InterPro"/>
</dbReference>